<dbReference type="Proteomes" id="UP001209570">
    <property type="component" value="Unassembled WGS sequence"/>
</dbReference>
<feature type="region of interest" description="Disordered" evidence="3">
    <location>
        <begin position="1320"/>
        <end position="1357"/>
    </location>
</feature>
<gene>
    <name evidence="5" type="ORF">P43SY_000033</name>
</gene>
<organism evidence="5 6">
    <name type="scientific">Pythium insidiosum</name>
    <name type="common">Pythiosis disease agent</name>
    <dbReference type="NCBI Taxonomy" id="114742"/>
    <lineage>
        <taxon>Eukaryota</taxon>
        <taxon>Sar</taxon>
        <taxon>Stramenopiles</taxon>
        <taxon>Oomycota</taxon>
        <taxon>Peronosporomycetes</taxon>
        <taxon>Pythiales</taxon>
        <taxon>Pythiaceae</taxon>
        <taxon>Pythium</taxon>
    </lineage>
</organism>
<dbReference type="SUPFAM" id="SSF50985">
    <property type="entry name" value="RCC1/BLIP-II"/>
    <property type="match status" value="2"/>
</dbReference>
<dbReference type="InterPro" id="IPR002048">
    <property type="entry name" value="EF_hand_dom"/>
</dbReference>
<dbReference type="Pfam" id="PF13499">
    <property type="entry name" value="EF-hand_7"/>
    <property type="match status" value="1"/>
</dbReference>
<dbReference type="PROSITE" id="PS50222">
    <property type="entry name" value="EF_HAND_2"/>
    <property type="match status" value="3"/>
</dbReference>
<dbReference type="Pfam" id="PF06244">
    <property type="entry name" value="Ccdc124"/>
    <property type="match status" value="1"/>
</dbReference>
<keyword evidence="6" id="KW-1185">Reference proteome</keyword>
<dbReference type="PANTHER" id="PTHR22870:SF155">
    <property type="entry name" value="E3 UBIQUITIN-PROTEIN LIGASE HERC1-RELATED"/>
    <property type="match status" value="1"/>
</dbReference>
<feature type="compositionally biased region" description="Low complexity" evidence="3">
    <location>
        <begin position="847"/>
        <end position="872"/>
    </location>
</feature>
<name>A0AAD5QBW3_PYTIN</name>
<dbReference type="InterPro" id="IPR051210">
    <property type="entry name" value="Ub_ligase/GEF_domain"/>
</dbReference>
<feature type="region of interest" description="Disordered" evidence="3">
    <location>
        <begin position="1"/>
        <end position="71"/>
    </location>
</feature>
<evidence type="ECO:0000256" key="1">
    <source>
        <dbReference type="ARBA" id="ARBA00022737"/>
    </source>
</evidence>
<evidence type="ECO:0000256" key="3">
    <source>
        <dbReference type="SAM" id="MobiDB-lite"/>
    </source>
</evidence>
<evidence type="ECO:0000313" key="6">
    <source>
        <dbReference type="Proteomes" id="UP001209570"/>
    </source>
</evidence>
<dbReference type="Gene3D" id="2.60.120.260">
    <property type="entry name" value="Galactose-binding domain-like"/>
    <property type="match status" value="1"/>
</dbReference>
<feature type="domain" description="EF-hand" evidence="4">
    <location>
        <begin position="375"/>
        <end position="404"/>
    </location>
</feature>
<feature type="region of interest" description="Disordered" evidence="3">
    <location>
        <begin position="766"/>
        <end position="813"/>
    </location>
</feature>
<evidence type="ECO:0000259" key="4">
    <source>
        <dbReference type="PROSITE" id="PS50222"/>
    </source>
</evidence>
<dbReference type="SUPFAM" id="SSF47473">
    <property type="entry name" value="EF-hand"/>
    <property type="match status" value="1"/>
</dbReference>
<feature type="compositionally biased region" description="Low complexity" evidence="3">
    <location>
        <begin position="11"/>
        <end position="25"/>
    </location>
</feature>
<feature type="repeat" description="RCC1" evidence="2">
    <location>
        <begin position="1019"/>
        <end position="1077"/>
    </location>
</feature>
<feature type="compositionally biased region" description="Basic and acidic residues" evidence="3">
    <location>
        <begin position="44"/>
        <end position="71"/>
    </location>
</feature>
<accession>A0AAD5QBW3</accession>
<dbReference type="InterPro" id="IPR009091">
    <property type="entry name" value="RCC1/BLIP-II"/>
</dbReference>
<feature type="compositionally biased region" description="Basic and acidic residues" evidence="3">
    <location>
        <begin position="98"/>
        <end position="110"/>
    </location>
</feature>
<dbReference type="InterPro" id="IPR000408">
    <property type="entry name" value="Reg_chr_condens"/>
</dbReference>
<dbReference type="GO" id="GO:0005509">
    <property type="term" value="F:calcium ion binding"/>
    <property type="evidence" value="ECO:0007669"/>
    <property type="project" value="InterPro"/>
</dbReference>
<dbReference type="EMBL" id="JAKCXM010000086">
    <property type="protein sequence ID" value="KAJ0403225.1"/>
    <property type="molecule type" value="Genomic_DNA"/>
</dbReference>
<evidence type="ECO:0000313" key="5">
    <source>
        <dbReference type="EMBL" id="KAJ0403225.1"/>
    </source>
</evidence>
<feature type="repeat" description="RCC1" evidence="2">
    <location>
        <begin position="1078"/>
        <end position="1146"/>
    </location>
</feature>
<dbReference type="PANTHER" id="PTHR22870">
    <property type="entry name" value="REGULATOR OF CHROMOSOME CONDENSATION"/>
    <property type="match status" value="1"/>
</dbReference>
<feature type="region of interest" description="Disordered" evidence="3">
    <location>
        <begin position="85"/>
        <end position="134"/>
    </location>
</feature>
<feature type="region of interest" description="Disordered" evidence="3">
    <location>
        <begin position="845"/>
        <end position="872"/>
    </location>
</feature>
<dbReference type="InterPro" id="IPR011992">
    <property type="entry name" value="EF-hand-dom_pair"/>
</dbReference>
<dbReference type="InterPro" id="IPR054413">
    <property type="entry name" value="LSO1/2"/>
</dbReference>
<protein>
    <recommendedName>
        <fullName evidence="4">EF-hand domain-containing protein</fullName>
    </recommendedName>
</protein>
<dbReference type="Pfam" id="PF13540">
    <property type="entry name" value="RCC1_2"/>
    <property type="match status" value="2"/>
</dbReference>
<comment type="caution">
    <text evidence="5">The sequence shown here is derived from an EMBL/GenBank/DDBJ whole genome shotgun (WGS) entry which is preliminary data.</text>
</comment>
<evidence type="ECO:0000256" key="2">
    <source>
        <dbReference type="PROSITE-ProRule" id="PRU00235"/>
    </source>
</evidence>
<dbReference type="PROSITE" id="PS50012">
    <property type="entry name" value="RCC1_3"/>
    <property type="match status" value="2"/>
</dbReference>
<dbReference type="PRINTS" id="PR00633">
    <property type="entry name" value="RCCNDNSATION"/>
</dbReference>
<dbReference type="CDD" id="cd15898">
    <property type="entry name" value="EFh_PI-PLC"/>
    <property type="match status" value="1"/>
</dbReference>
<dbReference type="Pfam" id="PF00415">
    <property type="entry name" value="RCC1"/>
    <property type="match status" value="2"/>
</dbReference>
<feature type="domain" description="EF-hand" evidence="4">
    <location>
        <begin position="287"/>
        <end position="322"/>
    </location>
</feature>
<feature type="compositionally biased region" description="Basic and acidic residues" evidence="3">
    <location>
        <begin position="779"/>
        <end position="802"/>
    </location>
</feature>
<reference evidence="5" key="1">
    <citation type="submission" date="2021-12" db="EMBL/GenBank/DDBJ databases">
        <title>Prjna785345.</title>
        <authorList>
            <person name="Rujirawat T."/>
            <person name="Krajaejun T."/>
        </authorList>
    </citation>
    <scope>NUCLEOTIDE SEQUENCE</scope>
    <source>
        <strain evidence="5">Pi057C3</strain>
    </source>
</reference>
<keyword evidence="1" id="KW-0677">Repeat</keyword>
<dbReference type="Gene3D" id="1.10.238.10">
    <property type="entry name" value="EF-hand"/>
    <property type="match status" value="1"/>
</dbReference>
<feature type="domain" description="EF-hand" evidence="4">
    <location>
        <begin position="323"/>
        <end position="358"/>
    </location>
</feature>
<sequence>MGGKKGGVNSKVEAANAKKAAAQAVKDNKARAAAEAAEAAEWSKGSDARGSKRREEEERKRQEAEAKKAELKRIQALEEHAMAKIEDKNAIRKSKTKDKKELNKPWEEALKPAIKKNNKGSKVTPPPAAPANGKVTQAMIQAKKDAEEARAAKEAADRAKGISFATYTENRNRAVDADGEARSLDAALDVLTMDDKELEKHPEKRAKAAYKAFEEAMMPQMKEDYPGLKLSQYKQRIFDLWKKSPENPLNQASLAYNAKNNSDSGTSNARSIASALKVDKHVDPTQLTQLDPRALFDKYDADGSGGIDVDEFKVLLRDLQINLSEPKALAYFKRCDKMRRGFISFEEFRLALYTCDPKDPNRTAGFAPGQAMSPKDLFAMFDKDDEGAIDRATFLEVLAFLGKTMPLADAEGLFATHEDPELEMMPYYQFKRVWLSLVDVRAELRQRNAKFNRFLPTSSLVRLLETLVNEEEKQETKMLREAAATLEEERIAKYRRWLVEEATLLARVALSDALDGAGQVYVFGAGAGALARFDGVPIKPDFVDFMDYEAVESLWRDRVRPSAELVETFEKAALANASLRAQQSGYQVRRRGEEDDSAMARLSRTRITLHAAAKAFREQRVSLTTAFLWGKRVRQVACGTTVILALSDTGEVFCWGGNKRQWRYFYDHKTSAAGDVADHVAEAVVAATTTMGEITLQRRGSDVDARPLTTRSEMLQQCLPQQREAARAMAETLHVRRKFANTFVKPAPIALSEEQQRERLGLLGQYYDLLPPDPPPPSGEKKSEPTKKIDEAEQQKDEEKRALTAKKKKRSVVEQAKIELQQRMEVTKSMLDEAKHKLEDVKHGLENTAQPPSNQPSNSSSSTSNAAASQPALPSLQSLQETVEPAINVDDLVLSLDLRGVYLAKQTRRELLEKLADCLQLEIECLGASFHQHMKEKDKQARRARHDRKEQQLEALIVRSSVLWNELRILQDTMGRVEREEAQRLQREYIEMKHKIATARQRLRLSCSFGHSMALTTQGEVFVWGSATHGKLGIGAVMAEAKESFTLAPMRLALPDPSLRVRKIACGPSHSALLTMDGRLYVWGAGDAGRLGLGDDRDVGEDCVPRNGGHLRVLETPQRVDVAPLATERLVELSCGTAHTAVVSHVTEVSGRRRGGRVYIAGSSHALGRFCPTFTLVSLPPDTAIVRVSCGNAHTAVVSVDGELYTWGNNAGGCLGHAPVIPFLKTPARVECLYCTPRDLAQEAGIRARQSSQNALCRAEFALTGNARDAHQLSQTQQEVCPFWQVELVAMSRIDRVVVHMPPPATNVVDDAENWDDDSLLSRRSSSTATSRSTASSSSVSSRTTTSRSLSTSRSTARPSSASARVYAIMISEVPFDVDERGKYSVSKAKSQSVYTTFTLQPPSLDAAGDDTAWTWTWNVPVDTFGRFVRVQMDNDMGMLSLVRVRIMGTRADEYVGPRVGDVTCGDALTVVVCRPLSSMDQLRERYQRAVRADPASRWILQQLETYHPSRATTTN</sequence>
<dbReference type="Gene3D" id="2.130.10.30">
    <property type="entry name" value="Regulator of chromosome condensation 1/beta-lactamase-inhibitor protein II"/>
    <property type="match status" value="2"/>
</dbReference>
<dbReference type="InterPro" id="IPR054414">
    <property type="entry name" value="Ccdc124/Oxs1_C"/>
</dbReference>
<dbReference type="PROSITE" id="PS00626">
    <property type="entry name" value="RCC1_2"/>
    <property type="match status" value="1"/>
</dbReference>
<dbReference type="SMART" id="SM00054">
    <property type="entry name" value="EFh"/>
    <property type="match status" value="3"/>
</dbReference>
<dbReference type="Pfam" id="PF22048">
    <property type="entry name" value="LSO1_2-like"/>
    <property type="match status" value="1"/>
</dbReference>
<proteinExistence type="predicted"/>
<feature type="compositionally biased region" description="Low complexity" evidence="3">
    <location>
        <begin position="1322"/>
        <end position="1357"/>
    </location>
</feature>